<dbReference type="InterPro" id="IPR046348">
    <property type="entry name" value="SIS_dom_sf"/>
</dbReference>
<evidence type="ECO:0000259" key="4">
    <source>
        <dbReference type="PROSITE" id="PS51071"/>
    </source>
</evidence>
<evidence type="ECO:0000313" key="7">
    <source>
        <dbReference type="Proteomes" id="UP000502998"/>
    </source>
</evidence>
<organism evidence="6 7">
    <name type="scientific">Enterococcus saigonensis</name>
    <dbReference type="NCBI Taxonomy" id="1805431"/>
    <lineage>
        <taxon>Bacteria</taxon>
        <taxon>Bacillati</taxon>
        <taxon>Bacillota</taxon>
        <taxon>Bacilli</taxon>
        <taxon>Lactobacillales</taxon>
        <taxon>Enterococcaceae</taxon>
        <taxon>Enterococcus</taxon>
    </lineage>
</organism>
<protein>
    <submittedName>
        <fullName evidence="6">RpiR family transcriptional regulator</fullName>
    </submittedName>
</protein>
<dbReference type="CDD" id="cd05013">
    <property type="entry name" value="SIS_RpiR"/>
    <property type="match status" value="1"/>
</dbReference>
<dbReference type="InterPro" id="IPR009057">
    <property type="entry name" value="Homeodomain-like_sf"/>
</dbReference>
<dbReference type="EMBL" id="AP022822">
    <property type="protein sequence ID" value="BCA86537.1"/>
    <property type="molecule type" value="Genomic_DNA"/>
</dbReference>
<reference evidence="6 7" key="1">
    <citation type="submission" date="2020-02" db="EMBL/GenBank/DDBJ databases">
        <title>Characterization of vanA genotype vancomycin-resistant Enterococcus saigonensis VE80.</title>
        <authorList>
            <person name="Harada T."/>
            <person name="Motooka D."/>
            <person name="Nakamura S."/>
            <person name="Yamamoto Y."/>
            <person name="Kawahara R."/>
            <person name="Kawatsu K."/>
        </authorList>
    </citation>
    <scope>NUCLEOTIDE SEQUENCE [LARGE SCALE GENOMIC DNA]</scope>
    <source>
        <strain evidence="6 7">VE80</strain>
    </source>
</reference>
<dbReference type="Gene3D" id="3.40.50.10490">
    <property type="entry name" value="Glucose-6-phosphate isomerase like protein, domain 1"/>
    <property type="match status" value="1"/>
</dbReference>
<dbReference type="InterPro" id="IPR000281">
    <property type="entry name" value="HTH_RpiR"/>
</dbReference>
<evidence type="ECO:0000256" key="3">
    <source>
        <dbReference type="ARBA" id="ARBA00023163"/>
    </source>
</evidence>
<evidence type="ECO:0000256" key="1">
    <source>
        <dbReference type="ARBA" id="ARBA00023015"/>
    </source>
</evidence>
<dbReference type="Gene3D" id="1.10.10.10">
    <property type="entry name" value="Winged helix-like DNA-binding domain superfamily/Winged helix DNA-binding domain"/>
    <property type="match status" value="1"/>
</dbReference>
<dbReference type="PANTHER" id="PTHR30514:SF10">
    <property type="entry name" value="MURR_RPIR FAMILY TRANSCRIPTIONAL REGULATOR"/>
    <property type="match status" value="1"/>
</dbReference>
<dbReference type="PANTHER" id="PTHR30514">
    <property type="entry name" value="GLUCOKINASE"/>
    <property type="match status" value="1"/>
</dbReference>
<dbReference type="RefSeq" id="WP_173103674.1">
    <property type="nucleotide sequence ID" value="NZ_AP022822.1"/>
</dbReference>
<dbReference type="Pfam" id="PF01380">
    <property type="entry name" value="SIS"/>
    <property type="match status" value="1"/>
</dbReference>
<evidence type="ECO:0000256" key="2">
    <source>
        <dbReference type="ARBA" id="ARBA00023125"/>
    </source>
</evidence>
<keyword evidence="1" id="KW-0805">Transcription regulation</keyword>
<keyword evidence="7" id="KW-1185">Reference proteome</keyword>
<dbReference type="AlphaFoldDB" id="A0A679ISQ5"/>
<dbReference type="GO" id="GO:0097367">
    <property type="term" value="F:carbohydrate derivative binding"/>
    <property type="evidence" value="ECO:0007669"/>
    <property type="project" value="InterPro"/>
</dbReference>
<dbReference type="GO" id="GO:1901135">
    <property type="term" value="P:carbohydrate derivative metabolic process"/>
    <property type="evidence" value="ECO:0007669"/>
    <property type="project" value="InterPro"/>
</dbReference>
<feature type="domain" description="HTH rpiR-type" evidence="4">
    <location>
        <begin position="2"/>
        <end position="78"/>
    </location>
</feature>
<dbReference type="GO" id="GO:0003700">
    <property type="term" value="F:DNA-binding transcription factor activity"/>
    <property type="evidence" value="ECO:0007669"/>
    <property type="project" value="InterPro"/>
</dbReference>
<evidence type="ECO:0000259" key="5">
    <source>
        <dbReference type="PROSITE" id="PS51464"/>
    </source>
</evidence>
<dbReference type="InterPro" id="IPR036388">
    <property type="entry name" value="WH-like_DNA-bd_sf"/>
</dbReference>
<dbReference type="PROSITE" id="PS51071">
    <property type="entry name" value="HTH_RPIR"/>
    <property type="match status" value="1"/>
</dbReference>
<accession>A0A679ISQ5</accession>
<gene>
    <name evidence="6" type="ORF">EsVE80_20600</name>
</gene>
<dbReference type="Proteomes" id="UP000502998">
    <property type="component" value="Chromosome"/>
</dbReference>
<keyword evidence="3" id="KW-0804">Transcription</keyword>
<sequence>MQSLINKLQKRRDQLSELERQVFDYILRNPQKIGQMTADEVAGQLFISTATVSRTAKHLGFRGFQELKYAIAQYDDVEKAEQHDLRIDHDIKTIMASIEKQLHQTFRLLQKELLDEVVTKLFHAEKIEIFGVGGSLPNCIEVARKLTFLGKNASARIDWDELQAVSKSLTKKDVAIIVSNSGETIHLMEYARNLMANKVPIIAIVGTKNSTLAKLADYPLQVMVEMVYFDQVDLSSRVSLTAVTDILMMKLAEKMG</sequence>
<feature type="domain" description="SIS" evidence="5">
    <location>
        <begin position="117"/>
        <end position="256"/>
    </location>
</feature>
<dbReference type="Pfam" id="PF01418">
    <property type="entry name" value="HTH_6"/>
    <property type="match status" value="1"/>
</dbReference>
<keyword evidence="2" id="KW-0238">DNA-binding</keyword>
<dbReference type="InterPro" id="IPR047640">
    <property type="entry name" value="RpiR-like"/>
</dbReference>
<dbReference type="SUPFAM" id="SSF46689">
    <property type="entry name" value="Homeodomain-like"/>
    <property type="match status" value="1"/>
</dbReference>
<dbReference type="InterPro" id="IPR001347">
    <property type="entry name" value="SIS_dom"/>
</dbReference>
<name>A0A679ISQ5_9ENTE</name>
<dbReference type="SUPFAM" id="SSF53697">
    <property type="entry name" value="SIS domain"/>
    <property type="match status" value="1"/>
</dbReference>
<evidence type="ECO:0000313" key="6">
    <source>
        <dbReference type="EMBL" id="BCA86537.1"/>
    </source>
</evidence>
<proteinExistence type="predicted"/>
<dbReference type="GO" id="GO:0003677">
    <property type="term" value="F:DNA binding"/>
    <property type="evidence" value="ECO:0007669"/>
    <property type="project" value="UniProtKB-KW"/>
</dbReference>
<dbReference type="KEGG" id="esg:EsVE80_20600"/>
<dbReference type="InterPro" id="IPR035472">
    <property type="entry name" value="RpiR-like_SIS"/>
</dbReference>
<dbReference type="PROSITE" id="PS51464">
    <property type="entry name" value="SIS"/>
    <property type="match status" value="1"/>
</dbReference>